<organism evidence="1 2">
    <name type="scientific">Pseudozobellia thermophila</name>
    <dbReference type="NCBI Taxonomy" id="192903"/>
    <lineage>
        <taxon>Bacteria</taxon>
        <taxon>Pseudomonadati</taxon>
        <taxon>Bacteroidota</taxon>
        <taxon>Flavobacteriia</taxon>
        <taxon>Flavobacteriales</taxon>
        <taxon>Flavobacteriaceae</taxon>
        <taxon>Pseudozobellia</taxon>
    </lineage>
</organism>
<dbReference type="Proteomes" id="UP000184543">
    <property type="component" value="Unassembled WGS sequence"/>
</dbReference>
<gene>
    <name evidence="1" type="ORF">SAMN04488513_10625</name>
</gene>
<name>A0A1M6KDM7_9FLAO</name>
<sequence>MRVIDLLPVVVLSAMVHVGFSQDNNDTNVATHPLNVSIPEVALIDVYDNNTGLEAAAIDFDLADATSGGTNSEAGLYNFQDLEYTDLWINYTSVTGAGGSGFDVSRQIDVQMEAGSTFPSSFDLRITPEAPVIVANGGTVDSAGTVTTGGVALGTTTAIGTNATLVSGIESVYTGDETQGVRLTYSLEQNGNFAGYEAGVYTATLRYTLSDL</sequence>
<accession>A0A1M6KDM7</accession>
<dbReference type="STRING" id="192903.SAMN04488513_10625"/>
<evidence type="ECO:0000313" key="1">
    <source>
        <dbReference type="EMBL" id="SHJ57056.1"/>
    </source>
</evidence>
<dbReference type="RefSeq" id="WP_139278118.1">
    <property type="nucleotide sequence ID" value="NZ_FQYU01000006.1"/>
</dbReference>
<dbReference type="AlphaFoldDB" id="A0A1M6KDM7"/>
<protein>
    <submittedName>
        <fullName evidence="1">Uncharacterized protein</fullName>
    </submittedName>
</protein>
<proteinExistence type="predicted"/>
<reference evidence="2" key="1">
    <citation type="submission" date="2016-11" db="EMBL/GenBank/DDBJ databases">
        <authorList>
            <person name="Varghese N."/>
            <person name="Submissions S."/>
        </authorList>
    </citation>
    <scope>NUCLEOTIDE SEQUENCE [LARGE SCALE GENOMIC DNA]</scope>
    <source>
        <strain evidence="2">DSM 19858</strain>
    </source>
</reference>
<dbReference type="OrthoDB" id="1426659at2"/>
<evidence type="ECO:0000313" key="2">
    <source>
        <dbReference type="Proteomes" id="UP000184543"/>
    </source>
</evidence>
<keyword evidence="2" id="KW-1185">Reference proteome</keyword>
<dbReference type="EMBL" id="FQYU01000006">
    <property type="protein sequence ID" value="SHJ57056.1"/>
    <property type="molecule type" value="Genomic_DNA"/>
</dbReference>